<feature type="transmembrane region" description="Helical" evidence="8">
    <location>
        <begin position="194"/>
        <end position="216"/>
    </location>
</feature>
<evidence type="ECO:0000256" key="1">
    <source>
        <dbReference type="ARBA" id="ARBA00004429"/>
    </source>
</evidence>
<feature type="transmembrane region" description="Helical" evidence="8">
    <location>
        <begin position="94"/>
        <end position="111"/>
    </location>
</feature>
<evidence type="ECO:0000256" key="7">
    <source>
        <dbReference type="ARBA" id="ARBA00023136"/>
    </source>
</evidence>
<comment type="subcellular location">
    <subcellularLocation>
        <location evidence="1">Cell inner membrane</location>
        <topology evidence="1">Multi-pass membrane protein</topology>
    </subcellularLocation>
    <subcellularLocation>
        <location evidence="8">Cell membrane</location>
        <topology evidence="8">Multi-pass membrane protein</topology>
    </subcellularLocation>
</comment>
<feature type="transmembrane region" description="Helical" evidence="8">
    <location>
        <begin position="66"/>
        <end position="88"/>
    </location>
</feature>
<dbReference type="SUPFAM" id="SSF161098">
    <property type="entry name" value="MetI-like"/>
    <property type="match status" value="1"/>
</dbReference>
<evidence type="ECO:0000259" key="9">
    <source>
        <dbReference type="PROSITE" id="PS50928"/>
    </source>
</evidence>
<keyword evidence="3 8" id="KW-0813">Transport</keyword>
<keyword evidence="4" id="KW-1003">Cell membrane</keyword>
<gene>
    <name evidence="10" type="ORF">WM40_18940</name>
</gene>
<protein>
    <submittedName>
        <fullName evidence="10">Amino acid ABC transporter permease</fullName>
    </submittedName>
</protein>
<feature type="transmembrane region" description="Helical" evidence="8">
    <location>
        <begin position="149"/>
        <end position="174"/>
    </location>
</feature>
<comment type="similarity">
    <text evidence="2">Belongs to the binding-protein-dependent transport system permease family. HisMQ subfamily.</text>
</comment>
<evidence type="ECO:0000256" key="8">
    <source>
        <dbReference type="RuleBase" id="RU363032"/>
    </source>
</evidence>
<dbReference type="NCBIfam" id="TIGR01726">
    <property type="entry name" value="HEQRo_perm_3TM"/>
    <property type="match status" value="1"/>
</dbReference>
<evidence type="ECO:0000256" key="3">
    <source>
        <dbReference type="ARBA" id="ARBA00022448"/>
    </source>
</evidence>
<dbReference type="Pfam" id="PF00528">
    <property type="entry name" value="BPD_transp_1"/>
    <property type="match status" value="1"/>
</dbReference>
<evidence type="ECO:0000313" key="10">
    <source>
        <dbReference type="EMBL" id="KKB62106.1"/>
    </source>
</evidence>
<dbReference type="CDD" id="cd06261">
    <property type="entry name" value="TM_PBP2"/>
    <property type="match status" value="1"/>
</dbReference>
<dbReference type="PATRIC" id="fig|28092.6.peg.4445"/>
<dbReference type="Proteomes" id="UP000033618">
    <property type="component" value="Unassembled WGS sequence"/>
</dbReference>
<dbReference type="AlphaFoldDB" id="A0A0F5JW92"/>
<sequence>MLEIIRDNWLLMLIGTYPNGPLGGIAATLILSIVGIGLAFPLSVLIALAQLSAIGWIRRPATLLRYLVRSIPLVMLIFSIYFLLPIVIGRPLSGFTAMVCTLVIFEAMYLAEVVRAGIEALPNGQVQAAAALGLNYVDRMRYVILPQALYNMLPSMVGVFVTTIKDTSLGYVIGVQELTYAANQVNNSLLTQPFQVFFLLSLGYFAICFSLTRFASYLEKRIHRKRTAAQSHLSVSTVA</sequence>
<evidence type="ECO:0000313" key="11">
    <source>
        <dbReference type="Proteomes" id="UP000033618"/>
    </source>
</evidence>
<dbReference type="GO" id="GO:0043190">
    <property type="term" value="C:ATP-binding cassette (ABC) transporter complex"/>
    <property type="evidence" value="ECO:0007669"/>
    <property type="project" value="InterPro"/>
</dbReference>
<keyword evidence="6 8" id="KW-1133">Transmembrane helix</keyword>
<comment type="caution">
    <text evidence="10">The sequence shown here is derived from an EMBL/GenBank/DDBJ whole genome shotgun (WGS) entry which is preliminary data.</text>
</comment>
<dbReference type="InterPro" id="IPR000515">
    <property type="entry name" value="MetI-like"/>
</dbReference>
<dbReference type="OrthoDB" id="9809799at2"/>
<accession>A0A0F5JW92</accession>
<dbReference type="GO" id="GO:0006865">
    <property type="term" value="P:amino acid transport"/>
    <property type="evidence" value="ECO:0007669"/>
    <property type="project" value="TreeGrafter"/>
</dbReference>
<keyword evidence="5 8" id="KW-0812">Transmembrane</keyword>
<evidence type="ECO:0000256" key="6">
    <source>
        <dbReference type="ARBA" id="ARBA00022989"/>
    </source>
</evidence>
<evidence type="ECO:0000256" key="2">
    <source>
        <dbReference type="ARBA" id="ARBA00010072"/>
    </source>
</evidence>
<dbReference type="Gene3D" id="1.10.3720.10">
    <property type="entry name" value="MetI-like"/>
    <property type="match status" value="1"/>
</dbReference>
<dbReference type="EMBL" id="LAQU01000024">
    <property type="protein sequence ID" value="KKB62106.1"/>
    <property type="molecule type" value="Genomic_DNA"/>
</dbReference>
<feature type="transmembrane region" description="Helical" evidence="8">
    <location>
        <begin position="25"/>
        <end position="54"/>
    </location>
</feature>
<dbReference type="InterPro" id="IPR010065">
    <property type="entry name" value="AA_ABC_transptr_permease_3TM"/>
</dbReference>
<organism evidence="10 11">
    <name type="scientific">Robbsia andropogonis</name>
    <dbReference type="NCBI Taxonomy" id="28092"/>
    <lineage>
        <taxon>Bacteria</taxon>
        <taxon>Pseudomonadati</taxon>
        <taxon>Pseudomonadota</taxon>
        <taxon>Betaproteobacteria</taxon>
        <taxon>Burkholderiales</taxon>
        <taxon>Burkholderiaceae</taxon>
        <taxon>Robbsia</taxon>
    </lineage>
</organism>
<dbReference type="STRING" id="28092.WM40_18940"/>
<dbReference type="PANTHER" id="PTHR30614:SF21">
    <property type="entry name" value="AMINO ACID ABC TRANSPORTER PERMEASE"/>
    <property type="match status" value="1"/>
</dbReference>
<feature type="domain" description="ABC transmembrane type-1" evidence="9">
    <location>
        <begin position="25"/>
        <end position="215"/>
    </location>
</feature>
<dbReference type="InterPro" id="IPR035906">
    <property type="entry name" value="MetI-like_sf"/>
</dbReference>
<name>A0A0F5JW92_9BURK</name>
<proteinExistence type="inferred from homology"/>
<dbReference type="RefSeq" id="WP_024906220.1">
    <property type="nucleotide sequence ID" value="NZ_CADFGU010000003.1"/>
</dbReference>
<evidence type="ECO:0000256" key="5">
    <source>
        <dbReference type="ARBA" id="ARBA00022692"/>
    </source>
</evidence>
<dbReference type="PROSITE" id="PS50928">
    <property type="entry name" value="ABC_TM1"/>
    <property type="match status" value="1"/>
</dbReference>
<evidence type="ECO:0000256" key="4">
    <source>
        <dbReference type="ARBA" id="ARBA00022475"/>
    </source>
</evidence>
<keyword evidence="11" id="KW-1185">Reference proteome</keyword>
<dbReference type="PANTHER" id="PTHR30614">
    <property type="entry name" value="MEMBRANE COMPONENT OF AMINO ACID ABC TRANSPORTER"/>
    <property type="match status" value="1"/>
</dbReference>
<dbReference type="InterPro" id="IPR043429">
    <property type="entry name" value="ArtM/GltK/GlnP/TcyL/YhdX-like"/>
</dbReference>
<reference evidence="10 11" key="1">
    <citation type="submission" date="2015-03" db="EMBL/GenBank/DDBJ databases">
        <title>Draft Genome Sequence of Burkholderia andropogonis type strain ICMP2807, isolated from Sorghum bicolor.</title>
        <authorList>
            <person name="Lopes-Santos L."/>
            <person name="Castro D.B."/>
            <person name="Ottoboni L.M."/>
            <person name="Park D."/>
            <person name="Weirc B.S."/>
            <person name="Destefano S.A."/>
        </authorList>
    </citation>
    <scope>NUCLEOTIDE SEQUENCE [LARGE SCALE GENOMIC DNA]</scope>
    <source>
        <strain evidence="10 11">ICMP2807</strain>
    </source>
</reference>
<dbReference type="GO" id="GO:0022857">
    <property type="term" value="F:transmembrane transporter activity"/>
    <property type="evidence" value="ECO:0007669"/>
    <property type="project" value="InterPro"/>
</dbReference>
<keyword evidence="7 8" id="KW-0472">Membrane</keyword>